<dbReference type="PROSITE" id="PS50261">
    <property type="entry name" value="G_PROTEIN_RECEP_F2_4"/>
    <property type="match status" value="1"/>
</dbReference>
<feature type="transmembrane region" description="Helical" evidence="6">
    <location>
        <begin position="390"/>
        <end position="411"/>
    </location>
</feature>
<evidence type="ECO:0000256" key="2">
    <source>
        <dbReference type="ARBA" id="ARBA00022692"/>
    </source>
</evidence>
<feature type="transmembrane region" description="Helical" evidence="6">
    <location>
        <begin position="12"/>
        <end position="37"/>
    </location>
</feature>
<evidence type="ECO:0000313" key="9">
    <source>
        <dbReference type="Proteomes" id="UP000774617"/>
    </source>
</evidence>
<dbReference type="InterPro" id="IPR017981">
    <property type="entry name" value="GPCR_2-like_7TM"/>
</dbReference>
<gene>
    <name evidence="8" type="ORF">B0J12DRAFT_55285</name>
</gene>
<feature type="compositionally biased region" description="Low complexity" evidence="5">
    <location>
        <begin position="500"/>
        <end position="515"/>
    </location>
</feature>
<reference evidence="8 9" key="1">
    <citation type="journal article" date="2021" name="Nat. Commun.">
        <title>Genetic determinants of endophytism in the Arabidopsis root mycobiome.</title>
        <authorList>
            <person name="Mesny F."/>
            <person name="Miyauchi S."/>
            <person name="Thiergart T."/>
            <person name="Pickel B."/>
            <person name="Atanasova L."/>
            <person name="Karlsson M."/>
            <person name="Huettel B."/>
            <person name="Barry K.W."/>
            <person name="Haridas S."/>
            <person name="Chen C."/>
            <person name="Bauer D."/>
            <person name="Andreopoulos W."/>
            <person name="Pangilinan J."/>
            <person name="LaButti K."/>
            <person name="Riley R."/>
            <person name="Lipzen A."/>
            <person name="Clum A."/>
            <person name="Drula E."/>
            <person name="Henrissat B."/>
            <person name="Kohler A."/>
            <person name="Grigoriev I.V."/>
            <person name="Martin F.M."/>
            <person name="Hacquard S."/>
        </authorList>
    </citation>
    <scope>NUCLEOTIDE SEQUENCE [LARGE SCALE GENOMIC DNA]</scope>
    <source>
        <strain evidence="8 9">MPI-SDFR-AT-0080</strain>
    </source>
</reference>
<feature type="region of interest" description="Disordered" evidence="5">
    <location>
        <begin position="472"/>
        <end position="515"/>
    </location>
</feature>
<keyword evidence="9" id="KW-1185">Reference proteome</keyword>
<feature type="compositionally biased region" description="Basic residues" evidence="5">
    <location>
        <begin position="472"/>
        <end position="481"/>
    </location>
</feature>
<sequence length="515" mass="57906">MIDEALHKYGKIARATSILSIACIIFTITTFAAFPYFRKPINRLIIYASFGNMLCNVATIINISAIPGHGGTVGLCRFQGFFMQTFTPADSMWTLSMALNVYLTFFRKYDARSLRSLEMKYVVINYGIFLLPGFVYLMLDLSPLNPRIYGNAGLWCWCTQRYEWLRFTFFYIPVWVAILLTIAIYLRTGREIFRQRAFLRNSNRSCRNSSDPPIPLLRTGNPFTANIHNGIQRVTEIEVVSEDVNRRDNDRMDVEQCKSDRSSQFQARNSFSSTRQLSTPPPVHPPQQENPHCVSTGQKNTCTSCCNSAIWPYSNNKQTDRDLNRYYATASITTGTPPAEALDTRFADLDRIESSGSSSEQQQYQHQQDPEKLHTPYGVANDAAWGYAKVAFLCFVALFIVWVPATVNRVWLAFHGGESNPGLVVACAAVVPTQGFWNCMIYVATSRGQCRDAWADTKRAVARFSDKFSRAARQRAQKRSSRLPSPPPTSMEDLGKTRTAGSVKGVGSAKGSLTD</sequence>
<evidence type="ECO:0000256" key="5">
    <source>
        <dbReference type="SAM" id="MobiDB-lite"/>
    </source>
</evidence>
<feature type="compositionally biased region" description="Basic and acidic residues" evidence="5">
    <location>
        <begin position="248"/>
        <end position="261"/>
    </location>
</feature>
<evidence type="ECO:0000256" key="1">
    <source>
        <dbReference type="ARBA" id="ARBA00004141"/>
    </source>
</evidence>
<evidence type="ECO:0000313" key="8">
    <source>
        <dbReference type="EMBL" id="KAH7053410.1"/>
    </source>
</evidence>
<proteinExistence type="predicted"/>
<dbReference type="Pfam" id="PF05462">
    <property type="entry name" value="Dicty_CAR"/>
    <property type="match status" value="1"/>
</dbReference>
<organism evidence="8 9">
    <name type="scientific">Macrophomina phaseolina</name>
    <dbReference type="NCBI Taxonomy" id="35725"/>
    <lineage>
        <taxon>Eukaryota</taxon>
        <taxon>Fungi</taxon>
        <taxon>Dikarya</taxon>
        <taxon>Ascomycota</taxon>
        <taxon>Pezizomycotina</taxon>
        <taxon>Dothideomycetes</taxon>
        <taxon>Dothideomycetes incertae sedis</taxon>
        <taxon>Botryosphaeriales</taxon>
        <taxon>Botryosphaeriaceae</taxon>
        <taxon>Macrophomina</taxon>
    </lineage>
</organism>
<keyword evidence="3 6" id="KW-1133">Transmembrane helix</keyword>
<keyword evidence="2 6" id="KW-0812">Transmembrane</keyword>
<feature type="compositionally biased region" description="Polar residues" evidence="5">
    <location>
        <begin position="262"/>
        <end position="278"/>
    </location>
</feature>
<feature type="transmembrane region" description="Helical" evidence="6">
    <location>
        <begin position="44"/>
        <end position="65"/>
    </location>
</feature>
<feature type="transmembrane region" description="Helical" evidence="6">
    <location>
        <begin position="91"/>
        <end position="109"/>
    </location>
</feature>
<dbReference type="Proteomes" id="UP000774617">
    <property type="component" value="Unassembled WGS sequence"/>
</dbReference>
<feature type="transmembrane region" description="Helical" evidence="6">
    <location>
        <begin position="121"/>
        <end position="139"/>
    </location>
</feature>
<dbReference type="PANTHER" id="PTHR23112:SF0">
    <property type="entry name" value="TRANSMEMBRANE PROTEIN 116"/>
    <property type="match status" value="1"/>
</dbReference>
<dbReference type="Gene3D" id="1.20.1070.10">
    <property type="entry name" value="Rhodopsin 7-helix transmembrane proteins"/>
    <property type="match status" value="1"/>
</dbReference>
<feature type="transmembrane region" description="Helical" evidence="6">
    <location>
        <begin position="164"/>
        <end position="186"/>
    </location>
</feature>
<dbReference type="EMBL" id="JAGTJR010000010">
    <property type="protein sequence ID" value="KAH7053410.1"/>
    <property type="molecule type" value="Genomic_DNA"/>
</dbReference>
<accession>A0ABQ8GEL5</accession>
<dbReference type="SUPFAM" id="SSF81321">
    <property type="entry name" value="Family A G protein-coupled receptor-like"/>
    <property type="match status" value="1"/>
</dbReference>
<evidence type="ECO:0000256" key="4">
    <source>
        <dbReference type="ARBA" id="ARBA00023136"/>
    </source>
</evidence>
<evidence type="ECO:0000256" key="6">
    <source>
        <dbReference type="SAM" id="Phobius"/>
    </source>
</evidence>
<keyword evidence="4 6" id="KW-0472">Membrane</keyword>
<protein>
    <recommendedName>
        <fullName evidence="7">G-protein coupled receptors family 2 profile 2 domain-containing protein</fullName>
    </recommendedName>
</protein>
<dbReference type="PANTHER" id="PTHR23112">
    <property type="entry name" value="G PROTEIN-COUPLED RECEPTOR 157-RELATED"/>
    <property type="match status" value="1"/>
</dbReference>
<feature type="region of interest" description="Disordered" evidence="5">
    <location>
        <begin position="248"/>
        <end position="293"/>
    </location>
</feature>
<feature type="domain" description="G-protein coupled receptors family 2 profile 2" evidence="7">
    <location>
        <begin position="9"/>
        <end position="196"/>
    </location>
</feature>
<feature type="transmembrane region" description="Helical" evidence="6">
    <location>
        <begin position="423"/>
        <end position="444"/>
    </location>
</feature>
<evidence type="ECO:0000256" key="3">
    <source>
        <dbReference type="ARBA" id="ARBA00022989"/>
    </source>
</evidence>
<name>A0ABQ8GEL5_9PEZI</name>
<comment type="subcellular location">
    <subcellularLocation>
        <location evidence="1">Membrane</location>
        <topology evidence="1">Multi-pass membrane protein</topology>
    </subcellularLocation>
</comment>
<evidence type="ECO:0000259" key="7">
    <source>
        <dbReference type="PROSITE" id="PS50261"/>
    </source>
</evidence>
<comment type="caution">
    <text evidence="8">The sequence shown here is derived from an EMBL/GenBank/DDBJ whole genome shotgun (WGS) entry which is preliminary data.</text>
</comment>